<evidence type="ECO:0000256" key="2">
    <source>
        <dbReference type="SAM" id="Phobius"/>
    </source>
</evidence>
<accession>A0ABD2HRQ1</accession>
<keyword evidence="2" id="KW-0812">Transmembrane</keyword>
<name>A0ABD2HRQ1_9BILA</name>
<organism evidence="4 5">
    <name type="scientific">Heterodera trifolii</name>
    <dbReference type="NCBI Taxonomy" id="157864"/>
    <lineage>
        <taxon>Eukaryota</taxon>
        <taxon>Metazoa</taxon>
        <taxon>Ecdysozoa</taxon>
        <taxon>Nematoda</taxon>
        <taxon>Chromadorea</taxon>
        <taxon>Rhabditida</taxon>
        <taxon>Tylenchina</taxon>
        <taxon>Tylenchomorpha</taxon>
        <taxon>Tylenchoidea</taxon>
        <taxon>Heteroderidae</taxon>
        <taxon>Heteroderinae</taxon>
        <taxon>Heterodera</taxon>
    </lineage>
</organism>
<dbReference type="PANTHER" id="PTHR32344">
    <property type="entry name" value="U1-TYPE DOMAIN-CONTAINING PROTEIN"/>
    <property type="match status" value="1"/>
</dbReference>
<reference evidence="4 5" key="1">
    <citation type="submission" date="2024-10" db="EMBL/GenBank/DDBJ databases">
        <authorList>
            <person name="Kim D."/>
        </authorList>
    </citation>
    <scope>NUCLEOTIDE SEQUENCE [LARGE SCALE GENOMIC DNA]</scope>
    <source>
        <strain evidence="4">BH-2024</strain>
    </source>
</reference>
<dbReference type="InterPro" id="IPR007021">
    <property type="entry name" value="DUF659"/>
</dbReference>
<dbReference type="InterPro" id="IPR012337">
    <property type="entry name" value="RNaseH-like_sf"/>
</dbReference>
<comment type="caution">
    <text evidence="4">The sequence shown here is derived from an EMBL/GenBank/DDBJ whole genome shotgun (WGS) entry which is preliminary data.</text>
</comment>
<dbReference type="AlphaFoldDB" id="A0ABD2HRQ1"/>
<dbReference type="Proteomes" id="UP001620626">
    <property type="component" value="Unassembled WGS sequence"/>
</dbReference>
<feature type="domain" description="DUF659" evidence="3">
    <location>
        <begin position="141"/>
        <end position="297"/>
    </location>
</feature>
<feature type="compositionally biased region" description="Basic residues" evidence="1">
    <location>
        <begin position="78"/>
        <end position="89"/>
    </location>
</feature>
<sequence length="718" mass="82661">MPKIQSKSAFIRDWIRKIGGEAIYTDNGKIIFCKVCEQQVKTTTTCNKQRQQHDDFSQIPCSQYWDLKQHNETAKHSKNLARFSKKKSKQQQPFLTTNENKQDQFSADLCKALVSANIPFFKLNKAVLSSFLEKYCQRTIPDQSTLRKNYLVQLFSETMTKIKDAIGKAFVWFSVDETTDKMGRMMANLLIGKLDGKKWHPPHLISVKALEKVDSGAMARFVNEGLDSFSGDIKKERVLFLVTDGAAYMKKAGKQLKVFYTNLLHVTCLCHALHRVAEKVRDEFTQVDKLISKTKQVFLKAPQRLSVYREMCPGLPIPPRPVLTRWTTWITAVSFYWEHFEELKAVVDQFNSDDAVCVNECQLSFNNSVWQDLAYIHSNFGQLATAITKLETQGMTIFDAMDVFAGVHNQMDNVYGEKANEIRKKFADIVAKNHGIEKVSQFCQILSGKNTESDVPPNLIPFYKFAPLTSCDVERSFSVYKSILADNRSSIPIQIPSNKMVEANLKNARKHGIFMREMRCQCPAKKLMATNFTKVKTTYTDKCKGVCCWFVLAISIVAFVALSVWMIIHYVIETNESLPSPLVTLAMVLFTAIIIALVFLCCNKTYFECKHTALEVLFNCDSCGHNVHRTYECFIYFVYVNYVDNRRRHRWYRYCSNKTYSPWGRYTAENVTRTVEQKPRPTTTIETVEREFIEMSGDEKDDYTTSWAWTSDLISRLD</sequence>
<feature type="transmembrane region" description="Helical" evidence="2">
    <location>
        <begin position="549"/>
        <end position="570"/>
    </location>
</feature>
<gene>
    <name evidence="4" type="ORF">niasHT_032099</name>
</gene>
<evidence type="ECO:0000313" key="5">
    <source>
        <dbReference type="Proteomes" id="UP001620626"/>
    </source>
</evidence>
<keyword evidence="2" id="KW-0472">Membrane</keyword>
<dbReference type="InterPro" id="IPR033375">
    <property type="entry name" value="Cggbp1"/>
</dbReference>
<evidence type="ECO:0000313" key="4">
    <source>
        <dbReference type="EMBL" id="KAL3068683.1"/>
    </source>
</evidence>
<proteinExistence type="predicted"/>
<keyword evidence="5" id="KW-1185">Reference proteome</keyword>
<feature type="transmembrane region" description="Helical" evidence="2">
    <location>
        <begin position="582"/>
        <end position="600"/>
    </location>
</feature>
<dbReference type="PANTHER" id="PTHR32344:SF1">
    <property type="entry name" value="U1-TYPE DOMAIN-CONTAINING PROTEIN"/>
    <property type="match status" value="1"/>
</dbReference>
<evidence type="ECO:0000256" key="1">
    <source>
        <dbReference type="SAM" id="MobiDB-lite"/>
    </source>
</evidence>
<protein>
    <recommendedName>
        <fullName evidence="3">DUF659 domain-containing protein</fullName>
    </recommendedName>
</protein>
<dbReference type="EMBL" id="JBICBT010001406">
    <property type="protein sequence ID" value="KAL3068683.1"/>
    <property type="molecule type" value="Genomic_DNA"/>
</dbReference>
<dbReference type="Pfam" id="PF04937">
    <property type="entry name" value="DUF659"/>
    <property type="match status" value="1"/>
</dbReference>
<feature type="region of interest" description="Disordered" evidence="1">
    <location>
        <begin position="78"/>
        <end position="99"/>
    </location>
</feature>
<evidence type="ECO:0000259" key="3">
    <source>
        <dbReference type="Pfam" id="PF04937"/>
    </source>
</evidence>
<keyword evidence="2" id="KW-1133">Transmembrane helix</keyword>
<dbReference type="SUPFAM" id="SSF53098">
    <property type="entry name" value="Ribonuclease H-like"/>
    <property type="match status" value="1"/>
</dbReference>